<comment type="caution">
    <text evidence="1">The sequence shown here is derived from an EMBL/GenBank/DDBJ whole genome shotgun (WGS) entry which is preliminary data.</text>
</comment>
<reference evidence="1" key="1">
    <citation type="submission" date="2019-08" db="EMBL/GenBank/DDBJ databases">
        <authorList>
            <person name="Kucharzyk K."/>
            <person name="Murdoch R.W."/>
            <person name="Higgins S."/>
            <person name="Loffler F."/>
        </authorList>
    </citation>
    <scope>NUCLEOTIDE SEQUENCE</scope>
</reference>
<proteinExistence type="predicted"/>
<dbReference type="AlphaFoldDB" id="A0A645CIV5"/>
<sequence>MHGLIQTQTLGVGPVQDLATGHDAGVVVSDELDIFCAAQRINLLEQCRERKSDPRDHHRPGLDAAQAVDAFFQRGKLEQVVDVEGARLAGQSFDTNGPRSHGHLVCIACRVFLVGAELVEVVVGRHRLVGCL</sequence>
<accession>A0A645CIV5</accession>
<dbReference type="EMBL" id="VSSQ01027570">
    <property type="protein sequence ID" value="MPM76887.1"/>
    <property type="molecule type" value="Genomic_DNA"/>
</dbReference>
<name>A0A645CIV5_9ZZZZ</name>
<gene>
    <name evidence="1" type="ORF">SDC9_123886</name>
</gene>
<protein>
    <submittedName>
        <fullName evidence="1">Uncharacterized protein</fullName>
    </submittedName>
</protein>
<evidence type="ECO:0000313" key="1">
    <source>
        <dbReference type="EMBL" id="MPM76887.1"/>
    </source>
</evidence>
<organism evidence="1">
    <name type="scientific">bioreactor metagenome</name>
    <dbReference type="NCBI Taxonomy" id="1076179"/>
    <lineage>
        <taxon>unclassified sequences</taxon>
        <taxon>metagenomes</taxon>
        <taxon>ecological metagenomes</taxon>
    </lineage>
</organism>